<evidence type="ECO:0000256" key="8">
    <source>
        <dbReference type="RuleBase" id="RU003943"/>
    </source>
</evidence>
<keyword evidence="4" id="KW-1003">Cell membrane</keyword>
<dbReference type="FunFam" id="1.10.3470.10:FF:000003">
    <property type="entry name" value="Iron ABC transporter permease SitD"/>
    <property type="match status" value="1"/>
</dbReference>
<feature type="transmembrane region" description="Helical" evidence="9">
    <location>
        <begin position="101"/>
        <end position="119"/>
    </location>
</feature>
<evidence type="ECO:0000256" key="9">
    <source>
        <dbReference type="SAM" id="Phobius"/>
    </source>
</evidence>
<dbReference type="SUPFAM" id="SSF81345">
    <property type="entry name" value="ABC transporter involved in vitamin B12 uptake, BtuC"/>
    <property type="match status" value="1"/>
</dbReference>
<dbReference type="PANTHER" id="PTHR30477">
    <property type="entry name" value="ABC-TRANSPORTER METAL-BINDING PROTEIN"/>
    <property type="match status" value="1"/>
</dbReference>
<dbReference type="GO" id="GO:0055085">
    <property type="term" value="P:transmembrane transport"/>
    <property type="evidence" value="ECO:0007669"/>
    <property type="project" value="InterPro"/>
</dbReference>
<name>A0AAN4VZE3_9BACT</name>
<dbReference type="PANTHER" id="PTHR30477:SF3">
    <property type="entry name" value="METAL TRANSPORT SYSTEM MEMBRANE PROTEIN CT_069-RELATED"/>
    <property type="match status" value="1"/>
</dbReference>
<keyword evidence="7 9" id="KW-0472">Membrane</keyword>
<dbReference type="InterPro" id="IPR037294">
    <property type="entry name" value="ABC_BtuC-like"/>
</dbReference>
<gene>
    <name evidence="11" type="primary">mntC</name>
    <name evidence="11" type="ORF">PEDI_17120</name>
</gene>
<dbReference type="GO" id="GO:0046983">
    <property type="term" value="F:protein dimerization activity"/>
    <property type="evidence" value="ECO:0007669"/>
    <property type="project" value="InterPro"/>
</dbReference>
<evidence type="ECO:0000256" key="7">
    <source>
        <dbReference type="ARBA" id="ARBA00023136"/>
    </source>
</evidence>
<dbReference type="SUPFAM" id="SSF47979">
    <property type="entry name" value="Iron-dependent repressor protein, dimerization domain"/>
    <property type="match status" value="1"/>
</dbReference>
<evidence type="ECO:0000313" key="11">
    <source>
        <dbReference type="EMBL" id="GJM61160.1"/>
    </source>
</evidence>
<dbReference type="InterPro" id="IPR022689">
    <property type="entry name" value="Iron_dep_repressor"/>
</dbReference>
<dbReference type="InterPro" id="IPR036388">
    <property type="entry name" value="WH-like_DNA-bd_sf"/>
</dbReference>
<sequence length="430" mass="48009">MEALLEFLSFQDPSVRMVTLGAVILTASSALVGSFTFLKKKALIGDAVAHAVLPGVCLAFLLSGEKNPLLLIIGAFITGWLSLNIIDFVTNESKIKEDTAIALVLSVFFGFGILLLTFIQHGDYAEQSGLDHFLFGQAASLVGEDLIIFLSVGLLLIALILLFFKELTLISFDRQFAQTSGLPVKWLELLLTSMTVLAVVIGIQAVGVVLMAAMLITPPAAARYWTDYLPRMVLLAAVFGAFSGFSGALISYVSPAMPTGPWIVMVATTIALLSILFAPARGIIFKMKRQQENQLKILTENILKSFYHLGQKHQDMKHRYSFDEIHSIRPSIPKPRLKKGLRVLEKEGFLRKKENSYRLSAEGTEKGKRVVKLHRLWEVYLTEYLYLDPDHVHDSAETMEHVITPELEKKLEEMLNYPDRDPHDEEIPYT</sequence>
<dbReference type="SMART" id="SM00529">
    <property type="entry name" value="HTH_DTXR"/>
    <property type="match status" value="1"/>
</dbReference>
<dbReference type="Gene3D" id="1.10.10.10">
    <property type="entry name" value="Winged helix-like DNA-binding domain superfamily/Winged helix DNA-binding domain"/>
    <property type="match status" value="1"/>
</dbReference>
<keyword evidence="6 9" id="KW-1133">Transmembrane helix</keyword>
<evidence type="ECO:0000313" key="12">
    <source>
        <dbReference type="Proteomes" id="UP001310022"/>
    </source>
</evidence>
<dbReference type="Proteomes" id="UP001310022">
    <property type="component" value="Unassembled WGS sequence"/>
</dbReference>
<keyword evidence="3 8" id="KW-0813">Transport</keyword>
<dbReference type="GO" id="GO:0003700">
    <property type="term" value="F:DNA-binding transcription factor activity"/>
    <property type="evidence" value="ECO:0007669"/>
    <property type="project" value="InterPro"/>
</dbReference>
<comment type="subcellular location">
    <subcellularLocation>
        <location evidence="1 8">Cell membrane</location>
        <topology evidence="1 8">Multi-pass membrane protein</topology>
    </subcellularLocation>
</comment>
<feature type="transmembrane region" description="Helical" evidence="9">
    <location>
        <begin position="233"/>
        <end position="253"/>
    </location>
</feature>
<dbReference type="Pfam" id="PF02742">
    <property type="entry name" value="Fe_dep_repr_C"/>
    <property type="match status" value="1"/>
</dbReference>
<comment type="similarity">
    <text evidence="2 8">Belongs to the ABC-3 integral membrane protein family.</text>
</comment>
<evidence type="ECO:0000256" key="1">
    <source>
        <dbReference type="ARBA" id="ARBA00004651"/>
    </source>
</evidence>
<dbReference type="InterPro" id="IPR001367">
    <property type="entry name" value="Fe_dep_repressor"/>
</dbReference>
<dbReference type="GO" id="GO:0046914">
    <property type="term" value="F:transition metal ion binding"/>
    <property type="evidence" value="ECO:0007669"/>
    <property type="project" value="InterPro"/>
</dbReference>
<dbReference type="GO" id="GO:0010043">
    <property type="term" value="P:response to zinc ion"/>
    <property type="evidence" value="ECO:0007669"/>
    <property type="project" value="TreeGrafter"/>
</dbReference>
<accession>A0AAN4VZE3</accession>
<evidence type="ECO:0000256" key="6">
    <source>
        <dbReference type="ARBA" id="ARBA00022989"/>
    </source>
</evidence>
<dbReference type="InterPro" id="IPR001626">
    <property type="entry name" value="ABC_TroCD"/>
</dbReference>
<feature type="transmembrane region" description="Helical" evidence="9">
    <location>
        <begin position="69"/>
        <end position="89"/>
    </location>
</feature>
<proteinExistence type="inferred from homology"/>
<feature type="transmembrane region" description="Helical" evidence="9">
    <location>
        <begin position="146"/>
        <end position="164"/>
    </location>
</feature>
<feature type="transmembrane region" description="Helical" evidence="9">
    <location>
        <begin position="43"/>
        <end position="63"/>
    </location>
</feature>
<dbReference type="Gene3D" id="1.10.3470.10">
    <property type="entry name" value="ABC transporter involved in vitamin B12 uptake, BtuC"/>
    <property type="match status" value="1"/>
</dbReference>
<evidence type="ECO:0000256" key="4">
    <source>
        <dbReference type="ARBA" id="ARBA00022475"/>
    </source>
</evidence>
<dbReference type="InterPro" id="IPR036421">
    <property type="entry name" value="Fe_dep_repressor_sf"/>
</dbReference>
<dbReference type="Pfam" id="PF00950">
    <property type="entry name" value="ABC-3"/>
    <property type="match status" value="1"/>
</dbReference>
<reference evidence="11 12" key="1">
    <citation type="submission" date="2021-12" db="EMBL/GenBank/DDBJ databases">
        <title>Genome sequencing of bacteria with rrn-lacking chromosome and rrn-plasmid.</title>
        <authorList>
            <person name="Anda M."/>
            <person name="Iwasaki W."/>
        </authorList>
    </citation>
    <scope>NUCLEOTIDE SEQUENCE [LARGE SCALE GENOMIC DNA]</scope>
    <source>
        <strain evidence="11 12">NBRC 15940</strain>
    </source>
</reference>
<dbReference type="EMBL" id="BQKE01000001">
    <property type="protein sequence ID" value="GJM61160.1"/>
    <property type="molecule type" value="Genomic_DNA"/>
</dbReference>
<keyword evidence="12" id="KW-1185">Reference proteome</keyword>
<organism evidence="11 12">
    <name type="scientific">Persicobacter diffluens</name>
    <dbReference type="NCBI Taxonomy" id="981"/>
    <lineage>
        <taxon>Bacteria</taxon>
        <taxon>Pseudomonadati</taxon>
        <taxon>Bacteroidota</taxon>
        <taxon>Cytophagia</taxon>
        <taxon>Cytophagales</taxon>
        <taxon>Persicobacteraceae</taxon>
        <taxon>Persicobacter</taxon>
    </lineage>
</organism>
<comment type="caution">
    <text evidence="11">The sequence shown here is derived from an EMBL/GenBank/DDBJ whole genome shotgun (WGS) entry which is preliminary data.</text>
</comment>
<dbReference type="AlphaFoldDB" id="A0AAN4VZE3"/>
<feature type="domain" description="Iron dependent repressor metal binding and dimerisation" evidence="10">
    <location>
        <begin position="361"/>
        <end position="428"/>
    </location>
</feature>
<dbReference type="GO" id="GO:0071281">
    <property type="term" value="P:cellular response to iron ion"/>
    <property type="evidence" value="ECO:0007669"/>
    <property type="project" value="UniProtKB-ARBA"/>
</dbReference>
<evidence type="ECO:0000256" key="3">
    <source>
        <dbReference type="ARBA" id="ARBA00022448"/>
    </source>
</evidence>
<protein>
    <submittedName>
        <fullName evidence="11">Manganese transport system membrane protein MntC</fullName>
    </submittedName>
</protein>
<evidence type="ECO:0000256" key="5">
    <source>
        <dbReference type="ARBA" id="ARBA00022692"/>
    </source>
</evidence>
<dbReference type="GO" id="GO:0043190">
    <property type="term" value="C:ATP-binding cassette (ABC) transporter complex"/>
    <property type="evidence" value="ECO:0007669"/>
    <property type="project" value="InterPro"/>
</dbReference>
<dbReference type="RefSeq" id="WP_338236757.1">
    <property type="nucleotide sequence ID" value="NZ_BQKE01000001.1"/>
</dbReference>
<evidence type="ECO:0000256" key="2">
    <source>
        <dbReference type="ARBA" id="ARBA00008034"/>
    </source>
</evidence>
<keyword evidence="5 8" id="KW-0812">Transmembrane</keyword>
<dbReference type="CDD" id="cd06550">
    <property type="entry name" value="TM_ABC_iron-siderophores_like"/>
    <property type="match status" value="1"/>
</dbReference>
<evidence type="ECO:0000259" key="10">
    <source>
        <dbReference type="Pfam" id="PF02742"/>
    </source>
</evidence>
<feature type="transmembrane region" description="Helical" evidence="9">
    <location>
        <begin position="259"/>
        <end position="280"/>
    </location>
</feature>
<feature type="transmembrane region" description="Helical" evidence="9">
    <location>
        <begin position="20"/>
        <end position="38"/>
    </location>
</feature>